<dbReference type="PANTHER" id="PTHR45398">
    <property type="match status" value="1"/>
</dbReference>
<evidence type="ECO:0000259" key="3">
    <source>
        <dbReference type="Pfam" id="PF02668"/>
    </source>
</evidence>
<dbReference type="SUPFAM" id="SSF51197">
    <property type="entry name" value="Clavaminate synthase-like"/>
    <property type="match status" value="1"/>
</dbReference>
<protein>
    <recommendedName>
        <fullName evidence="6">Condensation domain-containing protein</fullName>
    </recommendedName>
</protein>
<evidence type="ECO:0000256" key="1">
    <source>
        <dbReference type="ARBA" id="ARBA00023002"/>
    </source>
</evidence>
<name>A0A3S1AE11_ANAVA</name>
<evidence type="ECO:0008006" key="6">
    <source>
        <dbReference type="Google" id="ProtNLM"/>
    </source>
</evidence>
<accession>A0A3S1AE11</accession>
<reference evidence="4 5" key="1">
    <citation type="journal article" date="2019" name="Genome Biol. Evol.">
        <title>Day and night: Metabolic profiles and evolutionary relationships of six axenic non-marine cyanobacteria.</title>
        <authorList>
            <person name="Will S.E."/>
            <person name="Henke P."/>
            <person name="Boedeker C."/>
            <person name="Huang S."/>
            <person name="Brinkmann H."/>
            <person name="Rohde M."/>
            <person name="Jarek M."/>
            <person name="Friedl T."/>
            <person name="Seufert S."/>
            <person name="Schumacher M."/>
            <person name="Overmann J."/>
            <person name="Neumann-Schaal M."/>
            <person name="Petersen J."/>
        </authorList>
    </citation>
    <scope>NUCLEOTIDE SEQUENCE [LARGE SCALE GENOMIC DNA]</scope>
    <source>
        <strain evidence="4 5">SAG 1403-4b</strain>
    </source>
</reference>
<dbReference type="Pfam" id="PF00668">
    <property type="entry name" value="Condensation"/>
    <property type="match status" value="1"/>
</dbReference>
<dbReference type="Proteomes" id="UP000276103">
    <property type="component" value="Unassembled WGS sequence"/>
</dbReference>
<dbReference type="Gene3D" id="3.30.559.10">
    <property type="entry name" value="Chloramphenicol acetyltransferase-like domain"/>
    <property type="match status" value="1"/>
</dbReference>
<feature type="domain" description="Condensation" evidence="2">
    <location>
        <begin position="30"/>
        <end position="305"/>
    </location>
</feature>
<gene>
    <name evidence="4" type="ORF">DSM107003_10350</name>
</gene>
<organism evidence="4 5">
    <name type="scientific">Trichormus variabilis SAG 1403-4b</name>
    <dbReference type="NCBI Taxonomy" id="447716"/>
    <lineage>
        <taxon>Bacteria</taxon>
        <taxon>Bacillati</taxon>
        <taxon>Cyanobacteriota</taxon>
        <taxon>Cyanophyceae</taxon>
        <taxon>Nostocales</taxon>
        <taxon>Nostocaceae</taxon>
        <taxon>Trichormus</taxon>
    </lineage>
</organism>
<sequence>MVNGGICTGNSNTLHRLCLWRNCCFTNITHPIVDFAIWQRQHLQGEKRETLRTYWKQQLANLPVLQLPTNRPRAEVKTNRGAIHKFFIPATISQQLQKLSQQENVTLFMTLLASFKILLQRYTNQDDIIVGTDVANRNQSEIEPLIGFFINLLVLRTDLTGNPTFRELLQRVRTQTLSAYAHQDLPFDELVRELQPERHLSNTVPLFQVLFVLQNIPNSALELPGLTLNLLEVESKTARFDLALFLTETEQGIEGKWQYNADLFASDTITNLTNHWQTLINNIVAEPQSRINTFEMLTETEKAQQTMQQQERKSAKRQKFMNIAPKAVSLSVEQLIKTDYLQEGQKFPLVIQPNNAEIDIMFWAKNNREYLETELFKHGAILFRGFDVKSVSEFENFAQTICPNLFAEYGDLPRTGEGGKVYGSTPYPADKAILFHNESSHLHCFPLKIWFYCVQPAEQGGETPIVDCKKAYQLLSPQLREKLATKQLMYTRNYAEGLDVSWQDFFQTTDKKEVENYCRQAKIDFEWYDENGLITRQIRPALAVHPKTGEPVFFNQIQLHHISYLDTDVRESLLSIFGESKLPRNVYFGDASPITPAEIAEINAVYQQAQTSFPWQKGDIIMLDNMLAAHARNPFVGQRKIVVAMAEMTNSTDTVNVV</sequence>
<dbReference type="SUPFAM" id="SSF52777">
    <property type="entry name" value="CoA-dependent acyltransferases"/>
    <property type="match status" value="1"/>
</dbReference>
<dbReference type="InterPro" id="IPR042098">
    <property type="entry name" value="TauD-like_sf"/>
</dbReference>
<feature type="domain" description="TauD/TfdA-like" evidence="3">
    <location>
        <begin position="365"/>
        <end position="644"/>
    </location>
</feature>
<dbReference type="RefSeq" id="WP_277871960.1">
    <property type="nucleotide sequence ID" value="NZ_RSCM01000002.1"/>
</dbReference>
<keyword evidence="5" id="KW-1185">Reference proteome</keyword>
<dbReference type="InterPro" id="IPR023213">
    <property type="entry name" value="CAT-like_dom_sf"/>
</dbReference>
<dbReference type="Pfam" id="PF02668">
    <property type="entry name" value="TauD"/>
    <property type="match status" value="1"/>
</dbReference>
<evidence type="ECO:0000313" key="4">
    <source>
        <dbReference type="EMBL" id="RUS99016.1"/>
    </source>
</evidence>
<comment type="caution">
    <text evidence="4">The sequence shown here is derived from an EMBL/GenBank/DDBJ whole genome shotgun (WGS) entry which is preliminary data.</text>
</comment>
<keyword evidence="1" id="KW-0560">Oxidoreductase</keyword>
<dbReference type="InterPro" id="IPR003819">
    <property type="entry name" value="TauD/TfdA-like"/>
</dbReference>
<dbReference type="PANTHER" id="PTHR45398:SF1">
    <property type="entry name" value="ENZYME, PUTATIVE (JCVI)-RELATED"/>
    <property type="match status" value="1"/>
</dbReference>
<dbReference type="CDD" id="cd19531">
    <property type="entry name" value="LCL_NRPS-like"/>
    <property type="match status" value="1"/>
</dbReference>
<evidence type="ECO:0000313" key="5">
    <source>
        <dbReference type="Proteomes" id="UP000276103"/>
    </source>
</evidence>
<dbReference type="AlphaFoldDB" id="A0A3S1AE11"/>
<dbReference type="EMBL" id="RSCM01000002">
    <property type="protein sequence ID" value="RUS99016.1"/>
    <property type="molecule type" value="Genomic_DNA"/>
</dbReference>
<dbReference type="GO" id="GO:0016491">
    <property type="term" value="F:oxidoreductase activity"/>
    <property type="evidence" value="ECO:0007669"/>
    <property type="project" value="UniProtKB-KW"/>
</dbReference>
<dbReference type="Gene3D" id="3.30.559.30">
    <property type="entry name" value="Nonribosomal peptide synthetase, condensation domain"/>
    <property type="match status" value="1"/>
</dbReference>
<proteinExistence type="predicted"/>
<evidence type="ECO:0000259" key="2">
    <source>
        <dbReference type="Pfam" id="PF00668"/>
    </source>
</evidence>
<dbReference type="Gene3D" id="3.60.130.10">
    <property type="entry name" value="Clavaminate synthase-like"/>
    <property type="match status" value="1"/>
</dbReference>
<dbReference type="InterPro" id="IPR001242">
    <property type="entry name" value="Condensation_dom"/>
</dbReference>
<dbReference type="GO" id="GO:0008610">
    <property type="term" value="P:lipid biosynthetic process"/>
    <property type="evidence" value="ECO:0007669"/>
    <property type="project" value="UniProtKB-ARBA"/>
</dbReference>